<keyword evidence="4" id="KW-1185">Reference proteome</keyword>
<feature type="compositionally biased region" description="Pro residues" evidence="1">
    <location>
        <begin position="523"/>
        <end position="532"/>
    </location>
</feature>
<protein>
    <submittedName>
        <fullName evidence="3">Kinase-like domain-containing protein</fullName>
    </submittedName>
</protein>
<dbReference type="Proteomes" id="UP001174934">
    <property type="component" value="Unassembled WGS sequence"/>
</dbReference>
<accession>A0AA39WI37</accession>
<dbReference type="InterPro" id="IPR008271">
    <property type="entry name" value="Ser/Thr_kinase_AS"/>
</dbReference>
<gene>
    <name evidence="3" type="ORF">B0T17DRAFT_356807</name>
</gene>
<feature type="compositionally biased region" description="Low complexity" evidence="1">
    <location>
        <begin position="403"/>
        <end position="416"/>
    </location>
</feature>
<keyword evidence="3" id="KW-0418">Kinase</keyword>
<evidence type="ECO:0000256" key="1">
    <source>
        <dbReference type="SAM" id="MobiDB-lite"/>
    </source>
</evidence>
<organism evidence="3 4">
    <name type="scientific">Bombardia bombarda</name>
    <dbReference type="NCBI Taxonomy" id="252184"/>
    <lineage>
        <taxon>Eukaryota</taxon>
        <taxon>Fungi</taxon>
        <taxon>Dikarya</taxon>
        <taxon>Ascomycota</taxon>
        <taxon>Pezizomycotina</taxon>
        <taxon>Sordariomycetes</taxon>
        <taxon>Sordariomycetidae</taxon>
        <taxon>Sordariales</taxon>
        <taxon>Lasiosphaeriaceae</taxon>
        <taxon>Bombardia</taxon>
    </lineage>
</organism>
<feature type="region of interest" description="Disordered" evidence="1">
    <location>
        <begin position="394"/>
        <end position="532"/>
    </location>
</feature>
<dbReference type="GO" id="GO:0044773">
    <property type="term" value="P:mitotic DNA damage checkpoint signaling"/>
    <property type="evidence" value="ECO:0007669"/>
    <property type="project" value="TreeGrafter"/>
</dbReference>
<evidence type="ECO:0000313" key="4">
    <source>
        <dbReference type="Proteomes" id="UP001174934"/>
    </source>
</evidence>
<dbReference type="Gene3D" id="1.10.510.10">
    <property type="entry name" value="Transferase(Phosphotransferase) domain 1"/>
    <property type="match status" value="1"/>
</dbReference>
<dbReference type="PROSITE" id="PS50011">
    <property type="entry name" value="PROTEIN_KINASE_DOM"/>
    <property type="match status" value="1"/>
</dbReference>
<keyword evidence="3" id="KW-0808">Transferase</keyword>
<feature type="domain" description="Protein kinase" evidence="2">
    <location>
        <begin position="112"/>
        <end position="368"/>
    </location>
</feature>
<feature type="compositionally biased region" description="Basic and acidic residues" evidence="1">
    <location>
        <begin position="14"/>
        <end position="26"/>
    </location>
</feature>
<dbReference type="EMBL" id="JAULSR010000006">
    <property type="protein sequence ID" value="KAK0615819.1"/>
    <property type="molecule type" value="Genomic_DNA"/>
</dbReference>
<name>A0AA39WI37_9PEZI</name>
<dbReference type="PANTHER" id="PTHR44167:SF24">
    <property type="entry name" value="SERINE_THREONINE-PROTEIN KINASE CHK2"/>
    <property type="match status" value="1"/>
</dbReference>
<dbReference type="GO" id="GO:0004674">
    <property type="term" value="F:protein serine/threonine kinase activity"/>
    <property type="evidence" value="ECO:0007669"/>
    <property type="project" value="TreeGrafter"/>
</dbReference>
<feature type="compositionally biased region" description="Pro residues" evidence="1">
    <location>
        <begin position="455"/>
        <end position="478"/>
    </location>
</feature>
<dbReference type="GO" id="GO:0005737">
    <property type="term" value="C:cytoplasm"/>
    <property type="evidence" value="ECO:0007669"/>
    <property type="project" value="TreeGrafter"/>
</dbReference>
<feature type="compositionally biased region" description="Basic and acidic residues" evidence="1">
    <location>
        <begin position="483"/>
        <end position="495"/>
    </location>
</feature>
<dbReference type="Pfam" id="PF00069">
    <property type="entry name" value="Pkinase"/>
    <property type="match status" value="1"/>
</dbReference>
<dbReference type="InterPro" id="IPR000719">
    <property type="entry name" value="Prot_kinase_dom"/>
</dbReference>
<evidence type="ECO:0000259" key="2">
    <source>
        <dbReference type="PROSITE" id="PS50011"/>
    </source>
</evidence>
<proteinExistence type="predicted"/>
<dbReference type="SUPFAM" id="SSF56112">
    <property type="entry name" value="Protein kinase-like (PK-like)"/>
    <property type="match status" value="1"/>
</dbReference>
<dbReference type="SMART" id="SM00220">
    <property type="entry name" value="S_TKc"/>
    <property type="match status" value="1"/>
</dbReference>
<dbReference type="GO" id="GO:0005524">
    <property type="term" value="F:ATP binding"/>
    <property type="evidence" value="ECO:0007669"/>
    <property type="project" value="InterPro"/>
</dbReference>
<dbReference type="PANTHER" id="PTHR44167">
    <property type="entry name" value="OVARIAN-SPECIFIC SERINE/THREONINE-PROTEIN KINASE LOK-RELATED"/>
    <property type="match status" value="1"/>
</dbReference>
<dbReference type="InterPro" id="IPR011009">
    <property type="entry name" value="Kinase-like_dom_sf"/>
</dbReference>
<dbReference type="GO" id="GO:0005634">
    <property type="term" value="C:nucleus"/>
    <property type="evidence" value="ECO:0007669"/>
    <property type="project" value="TreeGrafter"/>
</dbReference>
<sequence length="532" mass="60222">MITAALPRLSSRPRTNENRPDTKRKGDRVIQYGCNYGIEFKSFKFNLFWRKLVPETLKALSVSQYLESEQTTKYLRPRDQPTEVDLSNPQSWCQTALHSVGETSVKEVPTETRPIGDHAIGSFGQVFRSVDEGTGAPFAIKVVSLRKSDRVRALFQREIETLSKLRHHNIIKYQGSDRLETDNPRIFMPLRPGNLSQLTRSGYKCTPSELGEQVLKQMLSALDYLACEGYCHRDLKPANILYTVTDESRGNYTFELADFGLVNFQTTAATVCGTRDYMAPEVVRPEFRQSPKMDVWSLFVTILTILPQFTRTFPLRNLPHVLQRPADYDPIFSVVIGAAKQLPKLRPMAELNPEHRATAAQMLLHLFNGVGLTTQRDEIPPIQQAVERLPPVQTPIVSPNVGQHQPPAQAPRNAPTNAPPNVLPTIETPQAQAMPPPAENAGRPHRRQQSSPSKRPSPQPPRLQPPRLQPPRLQPPRLQPLRQDPRHQRKLELRMSRRATTPLRNPLFAPLYEARAIPGQQQRPPPPPRHGM</sequence>
<comment type="caution">
    <text evidence="3">The sequence shown here is derived from an EMBL/GenBank/DDBJ whole genome shotgun (WGS) entry which is preliminary data.</text>
</comment>
<dbReference type="CDD" id="cd00180">
    <property type="entry name" value="PKc"/>
    <property type="match status" value="1"/>
</dbReference>
<evidence type="ECO:0000313" key="3">
    <source>
        <dbReference type="EMBL" id="KAK0615819.1"/>
    </source>
</evidence>
<dbReference type="PROSITE" id="PS00108">
    <property type="entry name" value="PROTEIN_KINASE_ST"/>
    <property type="match status" value="1"/>
</dbReference>
<reference evidence="3" key="1">
    <citation type="submission" date="2023-06" db="EMBL/GenBank/DDBJ databases">
        <title>Genome-scale phylogeny and comparative genomics of the fungal order Sordariales.</title>
        <authorList>
            <consortium name="Lawrence Berkeley National Laboratory"/>
            <person name="Hensen N."/>
            <person name="Bonometti L."/>
            <person name="Westerberg I."/>
            <person name="Brannstrom I.O."/>
            <person name="Guillou S."/>
            <person name="Cros-Aarteil S."/>
            <person name="Calhoun S."/>
            <person name="Haridas S."/>
            <person name="Kuo A."/>
            <person name="Mondo S."/>
            <person name="Pangilinan J."/>
            <person name="Riley R."/>
            <person name="LaButti K."/>
            <person name="Andreopoulos B."/>
            <person name="Lipzen A."/>
            <person name="Chen C."/>
            <person name="Yanf M."/>
            <person name="Daum C."/>
            <person name="Ng V."/>
            <person name="Clum A."/>
            <person name="Steindorff A."/>
            <person name="Ohm R."/>
            <person name="Martin F."/>
            <person name="Silar P."/>
            <person name="Natvig D."/>
            <person name="Lalanne C."/>
            <person name="Gautier V."/>
            <person name="Ament-velasquez S.L."/>
            <person name="Kruys A."/>
            <person name="Hutchinson M.I."/>
            <person name="Powell A.J."/>
            <person name="Barry K."/>
            <person name="Miller A.N."/>
            <person name="Grigoriev I.V."/>
            <person name="Debuchy R."/>
            <person name="Gladieux P."/>
            <person name="Thoren M.H."/>
            <person name="Johannesson H."/>
        </authorList>
    </citation>
    <scope>NUCLEOTIDE SEQUENCE</scope>
    <source>
        <strain evidence="3">SMH3391-2</strain>
    </source>
</reference>
<dbReference type="AlphaFoldDB" id="A0AA39WI37"/>
<feature type="region of interest" description="Disordered" evidence="1">
    <location>
        <begin position="1"/>
        <end position="26"/>
    </location>
</feature>